<feature type="domain" description="Transposase IS200-like" evidence="1">
    <location>
        <begin position="7"/>
        <end position="150"/>
    </location>
</feature>
<dbReference type="Proteomes" id="UP000178587">
    <property type="component" value="Unassembled WGS sequence"/>
</dbReference>
<dbReference type="AlphaFoldDB" id="A0A1F6ER02"/>
<dbReference type="SUPFAM" id="SSF143422">
    <property type="entry name" value="Transposase IS200-like"/>
    <property type="match status" value="1"/>
</dbReference>
<evidence type="ECO:0000259" key="1">
    <source>
        <dbReference type="SMART" id="SM01321"/>
    </source>
</evidence>
<dbReference type="InterPro" id="IPR002686">
    <property type="entry name" value="Transposase_17"/>
</dbReference>
<dbReference type="PANTHER" id="PTHR34322:SF2">
    <property type="entry name" value="TRANSPOSASE IS200-LIKE DOMAIN-CONTAINING PROTEIN"/>
    <property type="match status" value="1"/>
</dbReference>
<evidence type="ECO:0000313" key="2">
    <source>
        <dbReference type="EMBL" id="OGG76046.1"/>
    </source>
</evidence>
<protein>
    <recommendedName>
        <fullName evidence="1">Transposase IS200-like domain-containing protein</fullName>
    </recommendedName>
</protein>
<dbReference type="GO" id="GO:0004803">
    <property type="term" value="F:transposase activity"/>
    <property type="evidence" value="ECO:0007669"/>
    <property type="project" value="InterPro"/>
</dbReference>
<organism evidence="2 3">
    <name type="scientific">Candidatus Kaiserbacteria bacterium RIFCSPLOWO2_01_FULL_50_24</name>
    <dbReference type="NCBI Taxonomy" id="1798507"/>
    <lineage>
        <taxon>Bacteria</taxon>
        <taxon>Candidatus Kaiseribacteriota</taxon>
    </lineage>
</organism>
<dbReference type="SMART" id="SM01321">
    <property type="entry name" value="Y1_Tnp"/>
    <property type="match status" value="1"/>
</dbReference>
<dbReference type="Pfam" id="PF01797">
    <property type="entry name" value="Y1_Tnp"/>
    <property type="match status" value="1"/>
</dbReference>
<dbReference type="InterPro" id="IPR036515">
    <property type="entry name" value="Transposase_17_sf"/>
</dbReference>
<dbReference type="GO" id="GO:0003677">
    <property type="term" value="F:DNA binding"/>
    <property type="evidence" value="ECO:0007669"/>
    <property type="project" value="InterPro"/>
</dbReference>
<comment type="caution">
    <text evidence="2">The sequence shown here is derived from an EMBL/GenBank/DDBJ whole genome shotgun (WGS) entry which is preliminary data.</text>
</comment>
<reference evidence="2 3" key="1">
    <citation type="journal article" date="2016" name="Nat. Commun.">
        <title>Thousands of microbial genomes shed light on interconnected biogeochemical processes in an aquifer system.</title>
        <authorList>
            <person name="Anantharaman K."/>
            <person name="Brown C.T."/>
            <person name="Hug L.A."/>
            <person name="Sharon I."/>
            <person name="Castelle C.J."/>
            <person name="Probst A.J."/>
            <person name="Thomas B.C."/>
            <person name="Singh A."/>
            <person name="Wilkins M.J."/>
            <person name="Karaoz U."/>
            <person name="Brodie E.L."/>
            <person name="Williams K.H."/>
            <person name="Hubbard S.S."/>
            <person name="Banfield J.F."/>
        </authorList>
    </citation>
    <scope>NUCLEOTIDE SEQUENCE [LARGE SCALE GENOMIC DNA]</scope>
</reference>
<proteinExistence type="predicted"/>
<dbReference type="STRING" id="1798507.A3A34_00665"/>
<evidence type="ECO:0000313" key="3">
    <source>
        <dbReference type="Proteomes" id="UP000178587"/>
    </source>
</evidence>
<name>A0A1F6ER02_9BACT</name>
<dbReference type="GO" id="GO:0006313">
    <property type="term" value="P:DNA transposition"/>
    <property type="evidence" value="ECO:0007669"/>
    <property type="project" value="InterPro"/>
</dbReference>
<accession>A0A1F6ER02</accession>
<dbReference type="EMBL" id="MFLU01000005">
    <property type="protein sequence ID" value="OGG76046.1"/>
    <property type="molecule type" value="Genomic_DNA"/>
</dbReference>
<gene>
    <name evidence="2" type="ORF">A3A34_00665</name>
</gene>
<dbReference type="PANTHER" id="PTHR34322">
    <property type="entry name" value="TRANSPOSASE, Y1_TNP DOMAIN-CONTAINING"/>
    <property type="match status" value="1"/>
</dbReference>
<sequence>MRRDPFAAEETHHLFNRGAHKQEIFLNDVDYMRFQVLLFLANSSKNIDVRNILKRYEGESFVRLFADEHPDQSLVDVLAYSLLPNHFHLVVREKGDGGITTFMRKVCTGYSMYFNLKYDHSGTLFQGPFKSSHIDTDPYFNWIFAYVHLNPVAIVEPKWDEKELQNPARAQKFLDGYKYSSHYDFYVAERPERAILAYDEARQYVEKKADIQALLASYGHGRVLFEKIP</sequence>
<dbReference type="Gene3D" id="3.30.70.1290">
    <property type="entry name" value="Transposase IS200-like"/>
    <property type="match status" value="1"/>
</dbReference>